<organism evidence="6 7">
    <name type="scientific">Thelohanellus kitauei</name>
    <name type="common">Myxosporean</name>
    <dbReference type="NCBI Taxonomy" id="669202"/>
    <lineage>
        <taxon>Eukaryota</taxon>
        <taxon>Metazoa</taxon>
        <taxon>Cnidaria</taxon>
        <taxon>Myxozoa</taxon>
        <taxon>Myxosporea</taxon>
        <taxon>Bivalvulida</taxon>
        <taxon>Platysporina</taxon>
        <taxon>Myxobolidae</taxon>
        <taxon>Thelohanellus</taxon>
    </lineage>
</organism>
<dbReference type="InterPro" id="IPR001152">
    <property type="entry name" value="Beta-thymosin"/>
</dbReference>
<keyword evidence="3" id="KW-0963">Cytoplasm</keyword>
<dbReference type="OrthoDB" id="2151618at2759"/>
<dbReference type="Proteomes" id="UP000031668">
    <property type="component" value="Unassembled WGS sequence"/>
</dbReference>
<sequence>MERDIETKGKQRSKSGTARSLDVSAIVAQSYNMKPQDLATKLELEEIKRFVKSKLKKTLSEDRSHLPDAKAIEDEKILTRAEVKTFNKSKLKHVISKETDMLPSMATLREELIPDYLPTRPELATLQKFVRSYLVHVETKEKNVLPTIEDILAEEKSTMAEVKRFDRTKLKHSVSIEKNTLPDSATLWSELYPDELPPKPELKELVKFAHTGLKHVNPNVKQLMPTLGQIEQEKVECRTEVKLFKKDSLKKVKTIEKNPLPTEADLWEEMLPDYIPPKPELTALKNFVQSSLRHVKTVEKVFKPTKTELISERGY</sequence>
<protein>
    <submittedName>
        <fullName evidence="6">Uncharacterized protein</fullName>
    </submittedName>
</protein>
<dbReference type="GO" id="GO:0005829">
    <property type="term" value="C:cytosol"/>
    <property type="evidence" value="ECO:0007669"/>
    <property type="project" value="TreeGrafter"/>
</dbReference>
<dbReference type="Gene3D" id="1.20.5.520">
    <property type="entry name" value="Single helix bin"/>
    <property type="match status" value="7"/>
</dbReference>
<evidence type="ECO:0000313" key="6">
    <source>
        <dbReference type="EMBL" id="KII64482.1"/>
    </source>
</evidence>
<dbReference type="GO" id="GO:0005856">
    <property type="term" value="C:cytoskeleton"/>
    <property type="evidence" value="ECO:0007669"/>
    <property type="project" value="UniProtKB-SubCell"/>
</dbReference>
<dbReference type="GO" id="GO:0003785">
    <property type="term" value="F:actin monomer binding"/>
    <property type="evidence" value="ECO:0007669"/>
    <property type="project" value="InterPro"/>
</dbReference>
<evidence type="ECO:0000256" key="2">
    <source>
        <dbReference type="ARBA" id="ARBA00009511"/>
    </source>
</evidence>
<comment type="subcellular location">
    <subcellularLocation>
        <location evidence="1">Cytoplasm</location>
        <location evidence="1">Cytoskeleton</location>
    </subcellularLocation>
</comment>
<evidence type="ECO:0000313" key="7">
    <source>
        <dbReference type="Proteomes" id="UP000031668"/>
    </source>
</evidence>
<evidence type="ECO:0000256" key="1">
    <source>
        <dbReference type="ARBA" id="ARBA00004245"/>
    </source>
</evidence>
<dbReference type="AlphaFoldDB" id="A0A0C2MRX3"/>
<feature type="region of interest" description="Disordered" evidence="5">
    <location>
        <begin position="1"/>
        <end position="20"/>
    </location>
</feature>
<dbReference type="SMART" id="SM00152">
    <property type="entry name" value="THY"/>
    <property type="match status" value="5"/>
</dbReference>
<dbReference type="PANTHER" id="PTHR20940:SF1">
    <property type="entry name" value="CIBOULOT, ISOFORM A"/>
    <property type="match status" value="1"/>
</dbReference>
<gene>
    <name evidence="6" type="ORF">RF11_03890</name>
</gene>
<comment type="caution">
    <text evidence="6">The sequence shown here is derived from an EMBL/GenBank/DDBJ whole genome shotgun (WGS) entry which is preliminary data.</text>
</comment>
<proteinExistence type="inferred from homology"/>
<evidence type="ECO:0000256" key="3">
    <source>
        <dbReference type="ARBA" id="ARBA00022490"/>
    </source>
</evidence>
<dbReference type="GO" id="GO:0007015">
    <property type="term" value="P:actin filament organization"/>
    <property type="evidence" value="ECO:0007669"/>
    <property type="project" value="InterPro"/>
</dbReference>
<evidence type="ECO:0000256" key="4">
    <source>
        <dbReference type="ARBA" id="ARBA00023212"/>
    </source>
</evidence>
<accession>A0A0C2MRX3</accession>
<dbReference type="InterPro" id="IPR038386">
    <property type="entry name" value="Beta-thymosin_sf"/>
</dbReference>
<evidence type="ECO:0000256" key="5">
    <source>
        <dbReference type="SAM" id="MobiDB-lite"/>
    </source>
</evidence>
<dbReference type="OMA" id="DHMENIT"/>
<dbReference type="PANTHER" id="PTHR20940">
    <property type="entry name" value="TETRA THYMOSIN"/>
    <property type="match status" value="1"/>
</dbReference>
<comment type="similarity">
    <text evidence="2">Belongs to the thymosin beta family.</text>
</comment>
<keyword evidence="4" id="KW-0206">Cytoskeleton</keyword>
<name>A0A0C2MRX3_THEKT</name>
<keyword evidence="7" id="KW-1185">Reference proteome</keyword>
<dbReference type="Pfam" id="PF01290">
    <property type="entry name" value="Thymosin"/>
    <property type="match status" value="1"/>
</dbReference>
<dbReference type="EMBL" id="JWZT01004259">
    <property type="protein sequence ID" value="KII64482.1"/>
    <property type="molecule type" value="Genomic_DNA"/>
</dbReference>
<reference evidence="6 7" key="1">
    <citation type="journal article" date="2014" name="Genome Biol. Evol.">
        <title>The genome of the myxosporean Thelohanellus kitauei shows adaptations to nutrient acquisition within its fish host.</title>
        <authorList>
            <person name="Yang Y."/>
            <person name="Xiong J."/>
            <person name="Zhou Z."/>
            <person name="Huo F."/>
            <person name="Miao W."/>
            <person name="Ran C."/>
            <person name="Liu Y."/>
            <person name="Zhang J."/>
            <person name="Feng J."/>
            <person name="Wang M."/>
            <person name="Wang M."/>
            <person name="Wang L."/>
            <person name="Yao B."/>
        </authorList>
    </citation>
    <scope>NUCLEOTIDE SEQUENCE [LARGE SCALE GENOMIC DNA]</scope>
    <source>
        <strain evidence="6">Wuqing</strain>
    </source>
</reference>